<dbReference type="SMART" id="SM00665">
    <property type="entry name" value="B561"/>
    <property type="match status" value="1"/>
</dbReference>
<evidence type="ECO:0000256" key="3">
    <source>
        <dbReference type="ARBA" id="ARBA00022692"/>
    </source>
</evidence>
<feature type="transmembrane region" description="Helical" evidence="8">
    <location>
        <begin position="448"/>
        <end position="475"/>
    </location>
</feature>
<feature type="transmembrane region" description="Helical" evidence="8">
    <location>
        <begin position="416"/>
        <end position="436"/>
    </location>
</feature>
<evidence type="ECO:0000256" key="2">
    <source>
        <dbReference type="ARBA" id="ARBA00022448"/>
    </source>
</evidence>
<evidence type="ECO:0000256" key="4">
    <source>
        <dbReference type="ARBA" id="ARBA00022982"/>
    </source>
</evidence>
<dbReference type="GO" id="GO:0016020">
    <property type="term" value="C:membrane"/>
    <property type="evidence" value="ECO:0007669"/>
    <property type="project" value="UniProtKB-SubCell"/>
</dbReference>
<keyword evidence="6 8" id="KW-0472">Membrane</keyword>
<evidence type="ECO:0000256" key="8">
    <source>
        <dbReference type="SAM" id="Phobius"/>
    </source>
</evidence>
<evidence type="ECO:0000256" key="5">
    <source>
        <dbReference type="ARBA" id="ARBA00022989"/>
    </source>
</evidence>
<dbReference type="InterPro" id="IPR006593">
    <property type="entry name" value="Cyt_b561/ferric_Rdtase_TM"/>
</dbReference>
<protein>
    <recommendedName>
        <fullName evidence="9">Cytochrome b561 domain-containing protein</fullName>
    </recommendedName>
</protein>
<dbReference type="PANTHER" id="PTHR23130">
    <property type="entry name" value="CYTOCHROME B561 AND DOMON DOMAIN-CONTAINING PROTEIN"/>
    <property type="match status" value="1"/>
</dbReference>
<evidence type="ECO:0000259" key="9">
    <source>
        <dbReference type="SMART" id="SM00665"/>
    </source>
</evidence>
<dbReference type="AlphaFoldDB" id="A0A6V7Q482"/>
<feature type="region of interest" description="Disordered" evidence="7">
    <location>
        <begin position="1"/>
        <end position="105"/>
    </location>
</feature>
<keyword evidence="4" id="KW-0249">Electron transport</keyword>
<keyword evidence="5 8" id="KW-1133">Transmembrane helix</keyword>
<proteinExistence type="predicted"/>
<dbReference type="Pfam" id="PF04526">
    <property type="entry name" value="DUF568"/>
    <property type="match status" value="1"/>
</dbReference>
<dbReference type="PANTHER" id="PTHR23130:SF60">
    <property type="entry name" value="CYTOCHROME B561 AND DOMON DOMAIN-CONTAINING PROTEIN"/>
    <property type="match status" value="1"/>
</dbReference>
<dbReference type="InterPro" id="IPR045265">
    <property type="entry name" value="AIR12_DOMON"/>
</dbReference>
<keyword evidence="2" id="KW-0813">Transport</keyword>
<feature type="transmembrane region" description="Helical" evidence="8">
    <location>
        <begin position="385"/>
        <end position="404"/>
    </location>
</feature>
<comment type="subcellular location">
    <subcellularLocation>
        <location evidence="1">Membrane</location>
    </subcellularLocation>
</comment>
<keyword evidence="3 8" id="KW-0812">Transmembrane</keyword>
<reference evidence="10" key="1">
    <citation type="submission" date="2020-07" db="EMBL/GenBank/DDBJ databases">
        <authorList>
            <person name="Lin J."/>
        </authorList>
    </citation>
    <scope>NUCLEOTIDE SEQUENCE</scope>
</reference>
<feature type="transmembrane region" description="Helical" evidence="8">
    <location>
        <begin position="344"/>
        <end position="365"/>
    </location>
</feature>
<dbReference type="CDD" id="cd08760">
    <property type="entry name" value="Cyt_b561_FRRS1_like"/>
    <property type="match status" value="1"/>
</dbReference>
<accession>A0A6V7Q482</accession>
<evidence type="ECO:0000256" key="6">
    <source>
        <dbReference type="ARBA" id="ARBA00023136"/>
    </source>
</evidence>
<evidence type="ECO:0000256" key="1">
    <source>
        <dbReference type="ARBA" id="ARBA00004370"/>
    </source>
</evidence>
<dbReference type="EMBL" id="LR862132">
    <property type="protein sequence ID" value="CAD1837717.1"/>
    <property type="molecule type" value="Genomic_DNA"/>
</dbReference>
<sequence>MQREVPRRQQPRRGRTHATLATTPDPTPARPDLRHPGLSLPDPATTPDPTPARSDPRHAGNDPDPTPDPTPVRPDRRHPGPVFAGSAPARPDPRHAGNDPGSDPGSDKDILYYYYYYYQPCNHSSSSSSSSFSPCCPSTTNRNRHCRCRECRSLRHRGFPQNLREVHRPPDAGRVVGVDVPPPQRHPRRGLLRKLHLPLRLGGVGINPDSPSMTGTRALAAFSDPSSGSLLLLPFVLDPSVKLQSAPLVSRPIDTHLLLSSSAAAAPDGVRAGAGVQIFATVKLSPNRTRVHHVWNRGLYVQGYSPTIHPTAASDLASRATIDVVSTATEVPPAASATLRPAHAVLNSLSWGLLLPAGVAVARYLRQCSSVGPTWFYAHAAVQASAYLLGAAGFAIGVSAALLFRPKTTHRFRKYWKSYHHFVGYGCAVVGVVNVFQGMEVMGLGGTYWKLAYCLALASLVGSCVALEVNAWVVFCRRADDQEKVVARREGGEGRGITRGR</sequence>
<evidence type="ECO:0000256" key="7">
    <source>
        <dbReference type="SAM" id="MobiDB-lite"/>
    </source>
</evidence>
<gene>
    <name evidence="10" type="ORF">CB5_LOCUS20928</name>
</gene>
<name>A0A6V7Q482_ANACO</name>
<feature type="domain" description="Cytochrome b561" evidence="9">
    <location>
        <begin position="342"/>
        <end position="439"/>
    </location>
</feature>
<dbReference type="Gene3D" id="1.20.120.1770">
    <property type="match status" value="1"/>
</dbReference>
<organism evidence="10">
    <name type="scientific">Ananas comosus var. bracteatus</name>
    <name type="common">red pineapple</name>
    <dbReference type="NCBI Taxonomy" id="296719"/>
    <lineage>
        <taxon>Eukaryota</taxon>
        <taxon>Viridiplantae</taxon>
        <taxon>Streptophyta</taxon>
        <taxon>Embryophyta</taxon>
        <taxon>Tracheophyta</taxon>
        <taxon>Spermatophyta</taxon>
        <taxon>Magnoliopsida</taxon>
        <taxon>Liliopsida</taxon>
        <taxon>Poales</taxon>
        <taxon>Bromeliaceae</taxon>
        <taxon>Bromelioideae</taxon>
        <taxon>Ananas</taxon>
    </lineage>
</organism>
<evidence type="ECO:0000313" key="10">
    <source>
        <dbReference type="EMBL" id="CAD1837717.1"/>
    </source>
</evidence>